<evidence type="ECO:0000256" key="1">
    <source>
        <dbReference type="ARBA" id="ARBA00022605"/>
    </source>
</evidence>
<comment type="function">
    <text evidence="4">Bifunctional enzyme that catalyzes the enolization of 2,3-diketo-5-methylthiopentyl-1-phosphate (DK-MTP-1-P) into the intermediate 2-hydroxy-3-keto-5-methylthiopentenyl-1-phosphate (HK-MTPenyl-1-P), which is then dephosphorylated to form the acireductone 1,2-dihydroxy-3-keto-5-methylthiopentene (DHK-MTPene).</text>
</comment>
<dbReference type="InterPro" id="IPR023214">
    <property type="entry name" value="HAD_sf"/>
</dbReference>
<dbReference type="NCBIfam" id="TIGR01691">
    <property type="entry name" value="enolase-ppase"/>
    <property type="match status" value="1"/>
</dbReference>
<keyword evidence="4" id="KW-0479">Metal-binding</keyword>
<sequence length="229" mass="25294">MIRAILTDIEGTTSSLSFVKDVLFPYSRERMVDFVEQHRDDPEVAKLLDEVRALAGADLSPGEVGAQLVAWIDQDLKLAPLKALQGLIWEAGYRRGDFQGHIYEDAARHLKAWRAKGLELYVFSSGSVQAQKLLFAHTQYGDLTPLFSGYFDTRTGAKQDPESYRAIARQISQAPQAVLFLSDSEAELDAARSAGFATCRLVRDPGDHPASRHPLARNFDQVILGTCGA</sequence>
<dbReference type="PRINTS" id="PR00413">
    <property type="entry name" value="HADHALOGNASE"/>
</dbReference>
<comment type="pathway">
    <text evidence="4">Amino-acid biosynthesis; L-methionine biosynthesis via salvage pathway; L-methionine from S-methyl-5-thio-alpha-D-ribose 1-phosphate: step 3/6.</text>
</comment>
<keyword evidence="4" id="KW-0460">Magnesium</keyword>
<dbReference type="EMBL" id="OZ026884">
    <property type="protein sequence ID" value="CAL1241555.1"/>
    <property type="molecule type" value="Genomic_DNA"/>
</dbReference>
<dbReference type="Pfam" id="PF00702">
    <property type="entry name" value="Hydrolase"/>
    <property type="match status" value="1"/>
</dbReference>
<evidence type="ECO:0000313" key="6">
    <source>
        <dbReference type="Proteomes" id="UP001497493"/>
    </source>
</evidence>
<organism evidence="5 6">
    <name type="scientific">Candidatus Methylocalor cossyra</name>
    <dbReference type="NCBI Taxonomy" id="3108543"/>
    <lineage>
        <taxon>Bacteria</taxon>
        <taxon>Pseudomonadati</taxon>
        <taxon>Pseudomonadota</taxon>
        <taxon>Gammaproteobacteria</taxon>
        <taxon>Methylococcales</taxon>
        <taxon>Methylococcaceae</taxon>
        <taxon>Candidatus Methylocalor</taxon>
    </lineage>
</organism>
<dbReference type="GO" id="GO:0043874">
    <property type="term" value="F:acireductone synthase activity"/>
    <property type="evidence" value="ECO:0007669"/>
    <property type="project" value="UniProtKB-EC"/>
</dbReference>
<dbReference type="SUPFAM" id="SSF56784">
    <property type="entry name" value="HAD-like"/>
    <property type="match status" value="1"/>
</dbReference>
<proteinExistence type="inferred from homology"/>
<dbReference type="HAMAP" id="MF_01681">
    <property type="entry name" value="Salvage_MtnC"/>
    <property type="match status" value="1"/>
</dbReference>
<evidence type="ECO:0000256" key="3">
    <source>
        <dbReference type="ARBA" id="ARBA00023167"/>
    </source>
</evidence>
<name>A0ABP1CDM3_9GAMM</name>
<comment type="subunit">
    <text evidence="4">Monomer.</text>
</comment>
<keyword evidence="1 4" id="KW-0028">Amino-acid biosynthesis</keyword>
<keyword evidence="2 4" id="KW-0378">Hydrolase</keyword>
<dbReference type="NCBIfam" id="TIGR01549">
    <property type="entry name" value="HAD-SF-IA-v1"/>
    <property type="match status" value="1"/>
</dbReference>
<evidence type="ECO:0000313" key="5">
    <source>
        <dbReference type="EMBL" id="CAL1241555.1"/>
    </source>
</evidence>
<dbReference type="Gene3D" id="3.40.50.1000">
    <property type="entry name" value="HAD superfamily/HAD-like"/>
    <property type="match status" value="1"/>
</dbReference>
<reference evidence="5 6" key="1">
    <citation type="submission" date="2024-04" db="EMBL/GenBank/DDBJ databases">
        <authorList>
            <person name="Cremers G."/>
        </authorList>
    </citation>
    <scope>NUCLEOTIDE SEQUENCE [LARGE SCALE GENOMIC DNA]</scope>
    <source>
        <strain evidence="5">MeCH1-AG</strain>
    </source>
</reference>
<comment type="pathway">
    <text evidence="4">Amino-acid biosynthesis; L-methionine biosynthesis via salvage pathway; L-methionine from S-methyl-5-thio-alpha-D-ribose 1-phosphate: step 4/6.</text>
</comment>
<comment type="catalytic activity">
    <reaction evidence="4">
        <text>5-methylsulfanyl-2,3-dioxopentyl phosphate + H2O = 1,2-dihydroxy-5-(methylsulfanyl)pent-1-en-3-one + phosphate</text>
        <dbReference type="Rhea" id="RHEA:21700"/>
        <dbReference type="ChEBI" id="CHEBI:15377"/>
        <dbReference type="ChEBI" id="CHEBI:43474"/>
        <dbReference type="ChEBI" id="CHEBI:49252"/>
        <dbReference type="ChEBI" id="CHEBI:58828"/>
        <dbReference type="EC" id="3.1.3.77"/>
    </reaction>
</comment>
<dbReference type="Proteomes" id="UP001497493">
    <property type="component" value="Chromosome"/>
</dbReference>
<comment type="cofactor">
    <cofactor evidence="4">
        <name>Mg(2+)</name>
        <dbReference type="ChEBI" id="CHEBI:18420"/>
    </cofactor>
    <text evidence="4">Binds 1 Mg(2+) ion per subunit.</text>
</comment>
<dbReference type="Gene3D" id="1.10.720.60">
    <property type="match status" value="1"/>
</dbReference>
<keyword evidence="3 4" id="KW-0486">Methionine biosynthesis</keyword>
<dbReference type="InterPro" id="IPR023943">
    <property type="entry name" value="Enolase-ppase_E1"/>
</dbReference>
<dbReference type="RefSeq" id="WP_348758064.1">
    <property type="nucleotide sequence ID" value="NZ_OZ026884.1"/>
</dbReference>
<dbReference type="SFLD" id="SFLDF00044">
    <property type="entry name" value="enolase-phosphatase"/>
    <property type="match status" value="1"/>
</dbReference>
<dbReference type="CDD" id="cd01629">
    <property type="entry name" value="HAD_EP"/>
    <property type="match status" value="1"/>
</dbReference>
<dbReference type="EC" id="3.1.3.77" evidence="4"/>
<evidence type="ECO:0000256" key="2">
    <source>
        <dbReference type="ARBA" id="ARBA00022801"/>
    </source>
</evidence>
<dbReference type="SFLD" id="SFLDG01129">
    <property type="entry name" value="C1.5:_HAD__Beta-PGM__Phosphata"/>
    <property type="match status" value="1"/>
</dbReference>
<dbReference type="PANTHER" id="PTHR20371">
    <property type="entry name" value="ENOLASE-PHOSPHATASE E1"/>
    <property type="match status" value="1"/>
</dbReference>
<accession>A0ABP1CDM3</accession>
<gene>
    <name evidence="4 5" type="primary">mtnC</name>
    <name evidence="5" type="ORF">MECH1_V1_2779</name>
</gene>
<dbReference type="PANTHER" id="PTHR20371:SF1">
    <property type="entry name" value="ENOLASE-PHOSPHATASE E1"/>
    <property type="match status" value="1"/>
</dbReference>
<dbReference type="SFLD" id="SFLDG01133">
    <property type="entry name" value="C1.5.4:_Enolase-phosphatase_Li"/>
    <property type="match status" value="1"/>
</dbReference>
<dbReference type="SFLD" id="SFLDS00003">
    <property type="entry name" value="Haloacid_Dehalogenase"/>
    <property type="match status" value="1"/>
</dbReference>
<keyword evidence="6" id="KW-1185">Reference proteome</keyword>
<dbReference type="InterPro" id="IPR036412">
    <property type="entry name" value="HAD-like_sf"/>
</dbReference>
<protein>
    <recommendedName>
        <fullName evidence="4">Enolase-phosphatase E1</fullName>
        <ecNumber evidence="4">3.1.3.77</ecNumber>
    </recommendedName>
    <alternativeName>
        <fullName evidence="4">2,3-diketo-5-methylthio-1-phosphopentane phosphatase</fullName>
    </alternativeName>
</protein>
<comment type="similarity">
    <text evidence="4">Belongs to the HAD-like hydrolase superfamily. MasA/MtnC family.</text>
</comment>
<evidence type="ECO:0000256" key="4">
    <source>
        <dbReference type="HAMAP-Rule" id="MF_01681"/>
    </source>
</evidence>
<dbReference type="InterPro" id="IPR006439">
    <property type="entry name" value="HAD-SF_hydro_IA"/>
</dbReference>